<dbReference type="InterPro" id="IPR001054">
    <property type="entry name" value="A/G_cyclase"/>
</dbReference>
<keyword evidence="1" id="KW-0456">Lyase</keyword>
<accession>A0ABY7FX92</accession>
<protein>
    <submittedName>
        <fullName evidence="3">GCY36-like protein</fullName>
    </submittedName>
</protein>
<feature type="domain" description="Guanylate cyclase" evidence="2">
    <location>
        <begin position="63"/>
        <end position="99"/>
    </location>
</feature>
<organism evidence="3 4">
    <name type="scientific">Mya arenaria</name>
    <name type="common">Soft-shell clam</name>
    <dbReference type="NCBI Taxonomy" id="6604"/>
    <lineage>
        <taxon>Eukaryota</taxon>
        <taxon>Metazoa</taxon>
        <taxon>Spiralia</taxon>
        <taxon>Lophotrochozoa</taxon>
        <taxon>Mollusca</taxon>
        <taxon>Bivalvia</taxon>
        <taxon>Autobranchia</taxon>
        <taxon>Heteroconchia</taxon>
        <taxon>Euheterodonta</taxon>
        <taxon>Imparidentia</taxon>
        <taxon>Neoheterodontei</taxon>
        <taxon>Myida</taxon>
        <taxon>Myoidea</taxon>
        <taxon>Myidae</taxon>
        <taxon>Mya</taxon>
    </lineage>
</organism>
<dbReference type="PROSITE" id="PS50125">
    <property type="entry name" value="GUANYLATE_CYCLASE_2"/>
    <property type="match status" value="1"/>
</dbReference>
<evidence type="ECO:0000259" key="2">
    <source>
        <dbReference type="PROSITE" id="PS50125"/>
    </source>
</evidence>
<sequence>MINSHLRIKQSGMTIQRLTDFANRSTHTQMVVINLRMFINAVFMLKATQEAKEALHFFLLFPVHQGEYSQRSYCSRCGRQEKPRKCLFGDTVNKASRMESHRSAGRIHCSLNSQ</sequence>
<name>A0ABY7FX92_MYAAR</name>
<dbReference type="Proteomes" id="UP001164746">
    <property type="component" value="Chromosome 14"/>
</dbReference>
<evidence type="ECO:0000256" key="1">
    <source>
        <dbReference type="ARBA" id="ARBA00023239"/>
    </source>
</evidence>
<keyword evidence="4" id="KW-1185">Reference proteome</keyword>
<dbReference type="InterPro" id="IPR029787">
    <property type="entry name" value="Nucleotide_cyclase"/>
</dbReference>
<gene>
    <name evidence="3" type="ORF">MAR_011971</name>
</gene>
<dbReference type="EMBL" id="CP111025">
    <property type="protein sequence ID" value="WAR26267.1"/>
    <property type="molecule type" value="Genomic_DNA"/>
</dbReference>
<dbReference type="SUPFAM" id="SSF55073">
    <property type="entry name" value="Nucleotide cyclase"/>
    <property type="match status" value="1"/>
</dbReference>
<proteinExistence type="predicted"/>
<evidence type="ECO:0000313" key="3">
    <source>
        <dbReference type="EMBL" id="WAR26267.1"/>
    </source>
</evidence>
<dbReference type="Pfam" id="PF00211">
    <property type="entry name" value="Guanylate_cyc"/>
    <property type="match status" value="1"/>
</dbReference>
<evidence type="ECO:0000313" key="4">
    <source>
        <dbReference type="Proteomes" id="UP001164746"/>
    </source>
</evidence>
<feature type="non-terminal residue" evidence="3">
    <location>
        <position position="1"/>
    </location>
</feature>
<reference evidence="3" key="1">
    <citation type="submission" date="2022-11" db="EMBL/GenBank/DDBJ databases">
        <title>Centuries of genome instability and evolution in soft-shell clam transmissible cancer (bioRxiv).</title>
        <authorList>
            <person name="Hart S.F.M."/>
            <person name="Yonemitsu M.A."/>
            <person name="Giersch R.M."/>
            <person name="Beal B.F."/>
            <person name="Arriagada G."/>
            <person name="Davis B.W."/>
            <person name="Ostrander E.A."/>
            <person name="Goff S.P."/>
            <person name="Metzger M.J."/>
        </authorList>
    </citation>
    <scope>NUCLEOTIDE SEQUENCE</scope>
    <source>
        <strain evidence="3">MELC-2E11</strain>
        <tissue evidence="3">Siphon/mantle</tissue>
    </source>
</reference>
<dbReference type="Gene3D" id="3.30.70.1230">
    <property type="entry name" value="Nucleotide cyclase"/>
    <property type="match status" value="1"/>
</dbReference>